<dbReference type="InterPro" id="IPR050636">
    <property type="entry name" value="C2H2-ZF_domain-containing"/>
</dbReference>
<evidence type="ECO:0000259" key="10">
    <source>
        <dbReference type="PROSITE" id="PS50157"/>
    </source>
</evidence>
<reference evidence="11" key="2">
    <citation type="submission" date="2025-05" db="UniProtKB">
        <authorList>
            <consortium name="EnsemblMetazoa"/>
        </authorList>
    </citation>
    <scope>IDENTIFICATION</scope>
</reference>
<keyword evidence="12" id="KW-1185">Reference proteome</keyword>
<gene>
    <name evidence="13" type="primary">LOC114339237</name>
</gene>
<evidence type="ECO:0000256" key="5">
    <source>
        <dbReference type="ARBA" id="ARBA00022833"/>
    </source>
</evidence>
<protein>
    <submittedName>
        <fullName evidence="13">Zinc finger protein 569-like</fullName>
    </submittedName>
</protein>
<reference evidence="13" key="1">
    <citation type="submission" date="2025-04" db="UniProtKB">
        <authorList>
            <consortium name="RefSeq"/>
        </authorList>
    </citation>
    <scope>IDENTIFICATION</scope>
    <source>
        <tissue evidence="13">Whole insect</tissue>
    </source>
</reference>
<proteinExistence type="predicted"/>
<evidence type="ECO:0000256" key="3">
    <source>
        <dbReference type="ARBA" id="ARBA00022737"/>
    </source>
</evidence>
<dbReference type="Proteomes" id="UP001652700">
    <property type="component" value="Unplaced"/>
</dbReference>
<dbReference type="EnsemblMetazoa" id="XM_028289861.2">
    <property type="protein sequence ID" value="XP_028145662.1"/>
    <property type="gene ID" value="LOC114339237"/>
</dbReference>
<feature type="domain" description="C2H2-type" evidence="10">
    <location>
        <begin position="215"/>
        <end position="242"/>
    </location>
</feature>
<dbReference type="GO" id="GO:0008270">
    <property type="term" value="F:zinc ion binding"/>
    <property type="evidence" value="ECO:0007669"/>
    <property type="project" value="UniProtKB-KW"/>
</dbReference>
<evidence type="ECO:0000313" key="11">
    <source>
        <dbReference type="EnsemblMetazoa" id="XP_028145662.1"/>
    </source>
</evidence>
<dbReference type="PROSITE" id="PS00028">
    <property type="entry name" value="ZINC_FINGER_C2H2_1"/>
    <property type="match status" value="5"/>
</dbReference>
<keyword evidence="2" id="KW-0479">Metal-binding</keyword>
<dbReference type="OrthoDB" id="7285826at2759"/>
<dbReference type="InterPro" id="IPR013087">
    <property type="entry name" value="Znf_C2H2_type"/>
</dbReference>
<sequence length="478" mass="55500">MKLGQETIIINLLSDDECCTNDESVLKTPVNTDKTLYEGDIELIQKGNKTSILDSDMNSECVEISGLEAQKLYVEFQSIGPLIEDEFFSESPIKITSNDEQEFSNIQIQNSNGQEVLNTKWKLIKKKRKKTICLVCNKSFPTTKERNEHFNKHCVNKIIICRFCSKTYVSKDEYLVHYSLHIVKKKSAAKNNGKNFITTKTIDVSNTEKHGKEIFKCNVCTAEFANLLQMQIHQKNHGAKRPFKCEFCCRTFVHFKKFKKHSCNSKSSKDTNYLINDSSHIIKKKKKSTRRSKYLIIHESSHIQKKKKKYHKVTGQHADISKIIDELISEDNGREIFKCNICDKKFVSMVQVQFHQKLHGIMRPYRCHVCCKAYGHVKNLEKHNCYFKTFKCRRCFSVFSQKTVYNKHVGHHNTNSLFNCDKCCHSFESKQNLTRHHKGNCHPDKLFKCKTCNISFTSKKTFDSHTALGFTGIYLSNM</sequence>
<feature type="domain" description="C2H2-type" evidence="10">
    <location>
        <begin position="337"/>
        <end position="364"/>
    </location>
</feature>
<dbReference type="SUPFAM" id="SSF57667">
    <property type="entry name" value="beta-beta-alpha zinc fingers"/>
    <property type="match status" value="4"/>
</dbReference>
<keyword evidence="7" id="KW-0804">Transcription</keyword>
<evidence type="ECO:0000256" key="6">
    <source>
        <dbReference type="ARBA" id="ARBA00023015"/>
    </source>
</evidence>
<keyword evidence="5" id="KW-0862">Zinc</keyword>
<comment type="subcellular location">
    <subcellularLocation>
        <location evidence="1">Nucleus</location>
    </subcellularLocation>
</comment>
<dbReference type="KEGG" id="dvv:114339237"/>
<feature type="domain" description="C2H2-type" evidence="10">
    <location>
        <begin position="418"/>
        <end position="442"/>
    </location>
</feature>
<accession>A0A6P7GIB8</accession>
<evidence type="ECO:0000256" key="8">
    <source>
        <dbReference type="ARBA" id="ARBA00023242"/>
    </source>
</evidence>
<dbReference type="PROSITE" id="PS50157">
    <property type="entry name" value="ZINC_FINGER_C2H2_2"/>
    <property type="match status" value="3"/>
</dbReference>
<dbReference type="PANTHER" id="PTHR47772">
    <property type="entry name" value="ZINC FINGER PROTEIN 200"/>
    <property type="match status" value="1"/>
</dbReference>
<dbReference type="PANTHER" id="PTHR47772:SF1">
    <property type="entry name" value="ZINC FINGER PROTEIN 200"/>
    <property type="match status" value="1"/>
</dbReference>
<organism evidence="13">
    <name type="scientific">Diabrotica virgifera virgifera</name>
    <name type="common">western corn rootworm</name>
    <dbReference type="NCBI Taxonomy" id="50390"/>
    <lineage>
        <taxon>Eukaryota</taxon>
        <taxon>Metazoa</taxon>
        <taxon>Ecdysozoa</taxon>
        <taxon>Arthropoda</taxon>
        <taxon>Hexapoda</taxon>
        <taxon>Insecta</taxon>
        <taxon>Pterygota</taxon>
        <taxon>Neoptera</taxon>
        <taxon>Endopterygota</taxon>
        <taxon>Coleoptera</taxon>
        <taxon>Polyphaga</taxon>
        <taxon>Cucujiformia</taxon>
        <taxon>Chrysomeloidea</taxon>
        <taxon>Chrysomelidae</taxon>
        <taxon>Galerucinae</taxon>
        <taxon>Diabroticina</taxon>
        <taxon>Diabroticites</taxon>
        <taxon>Diabrotica</taxon>
    </lineage>
</organism>
<evidence type="ECO:0000256" key="7">
    <source>
        <dbReference type="ARBA" id="ARBA00023163"/>
    </source>
</evidence>
<keyword evidence="6" id="KW-0805">Transcription regulation</keyword>
<dbReference type="Gene3D" id="3.30.160.60">
    <property type="entry name" value="Classic Zinc Finger"/>
    <property type="match status" value="4"/>
</dbReference>
<evidence type="ECO:0000313" key="12">
    <source>
        <dbReference type="Proteomes" id="UP001652700"/>
    </source>
</evidence>
<evidence type="ECO:0000256" key="9">
    <source>
        <dbReference type="PROSITE-ProRule" id="PRU00042"/>
    </source>
</evidence>
<dbReference type="Pfam" id="PF12874">
    <property type="entry name" value="zf-met"/>
    <property type="match status" value="1"/>
</dbReference>
<dbReference type="AlphaFoldDB" id="A0A6P7GIB8"/>
<dbReference type="InParanoid" id="A0A6P7GIB8"/>
<name>A0A6P7GIB8_DIAVI</name>
<dbReference type="GeneID" id="114339237"/>
<evidence type="ECO:0000256" key="1">
    <source>
        <dbReference type="ARBA" id="ARBA00004123"/>
    </source>
</evidence>
<keyword evidence="8" id="KW-0539">Nucleus</keyword>
<evidence type="ECO:0000313" key="13">
    <source>
        <dbReference type="RefSeq" id="XP_028145662.1"/>
    </source>
</evidence>
<dbReference type="RefSeq" id="XP_028145662.1">
    <property type="nucleotide sequence ID" value="XM_028289861.1"/>
</dbReference>
<dbReference type="SMART" id="SM00355">
    <property type="entry name" value="ZnF_C2H2"/>
    <property type="match status" value="7"/>
</dbReference>
<evidence type="ECO:0000256" key="2">
    <source>
        <dbReference type="ARBA" id="ARBA00022723"/>
    </source>
</evidence>
<keyword evidence="3" id="KW-0677">Repeat</keyword>
<keyword evidence="4 9" id="KW-0863">Zinc-finger</keyword>
<dbReference type="InterPro" id="IPR036236">
    <property type="entry name" value="Znf_C2H2_sf"/>
</dbReference>
<evidence type="ECO:0000256" key="4">
    <source>
        <dbReference type="ARBA" id="ARBA00022771"/>
    </source>
</evidence>
<dbReference type="GO" id="GO:0005634">
    <property type="term" value="C:nucleus"/>
    <property type="evidence" value="ECO:0007669"/>
    <property type="project" value="UniProtKB-SubCell"/>
</dbReference>